<gene>
    <name evidence="3" type="ORF">F7R26_019260</name>
</gene>
<feature type="compositionally biased region" description="Basic and acidic residues" evidence="1">
    <location>
        <begin position="571"/>
        <end position="584"/>
    </location>
</feature>
<dbReference type="InterPro" id="IPR025605">
    <property type="entry name" value="OST-HTH/LOTUS_dom"/>
</dbReference>
<dbReference type="InterPro" id="IPR021139">
    <property type="entry name" value="NYN"/>
</dbReference>
<dbReference type="Pfam" id="PF01936">
    <property type="entry name" value="NYN"/>
    <property type="match status" value="1"/>
</dbReference>
<evidence type="ECO:0000256" key="1">
    <source>
        <dbReference type="SAM" id="MobiDB-lite"/>
    </source>
</evidence>
<feature type="compositionally biased region" description="Low complexity" evidence="1">
    <location>
        <begin position="559"/>
        <end position="570"/>
    </location>
</feature>
<dbReference type="EMBL" id="CP062803">
    <property type="protein sequence ID" value="QOT76245.1"/>
    <property type="molecule type" value="Genomic_DNA"/>
</dbReference>
<dbReference type="Proteomes" id="UP000397656">
    <property type="component" value="Chromosome 1"/>
</dbReference>
<dbReference type="GO" id="GO:0004540">
    <property type="term" value="F:RNA nuclease activity"/>
    <property type="evidence" value="ECO:0007669"/>
    <property type="project" value="InterPro"/>
</dbReference>
<dbReference type="Gene3D" id="3.40.50.1010">
    <property type="entry name" value="5'-nuclease"/>
    <property type="match status" value="1"/>
</dbReference>
<feature type="compositionally biased region" description="Basic and acidic residues" evidence="1">
    <location>
        <begin position="257"/>
        <end position="345"/>
    </location>
</feature>
<protein>
    <submittedName>
        <fullName evidence="3">NYN domain-containing protein</fullName>
    </submittedName>
</protein>
<feature type="compositionally biased region" description="Basic and acidic residues" evidence="1">
    <location>
        <begin position="357"/>
        <end position="369"/>
    </location>
</feature>
<feature type="compositionally biased region" description="Polar residues" evidence="1">
    <location>
        <begin position="346"/>
        <end position="356"/>
    </location>
</feature>
<dbReference type="CDD" id="cd11297">
    <property type="entry name" value="PIN_LabA-like_N_1"/>
    <property type="match status" value="1"/>
</dbReference>
<feature type="compositionally biased region" description="Acidic residues" evidence="1">
    <location>
        <begin position="443"/>
        <end position="455"/>
    </location>
</feature>
<organism evidence="3 4">
    <name type="scientific">Cupriavidus basilensis</name>
    <dbReference type="NCBI Taxonomy" id="68895"/>
    <lineage>
        <taxon>Bacteria</taxon>
        <taxon>Pseudomonadati</taxon>
        <taxon>Pseudomonadota</taxon>
        <taxon>Betaproteobacteria</taxon>
        <taxon>Burkholderiales</taxon>
        <taxon>Burkholderiaceae</taxon>
        <taxon>Cupriavidus</taxon>
    </lineage>
</organism>
<dbReference type="InterPro" id="IPR041966">
    <property type="entry name" value="LOTUS-like"/>
</dbReference>
<dbReference type="PANTHER" id="PTHR35811">
    <property type="entry name" value="SLR1870 PROTEIN"/>
    <property type="match status" value="1"/>
</dbReference>
<name>A0A643FMC3_9BURK</name>
<proteinExistence type="predicted"/>
<feature type="region of interest" description="Disordered" evidence="1">
    <location>
        <begin position="554"/>
        <end position="633"/>
    </location>
</feature>
<evidence type="ECO:0000313" key="3">
    <source>
        <dbReference type="EMBL" id="QOT76245.1"/>
    </source>
</evidence>
<feature type="compositionally biased region" description="Low complexity" evidence="1">
    <location>
        <begin position="585"/>
        <end position="622"/>
    </location>
</feature>
<dbReference type="PANTHER" id="PTHR35811:SF1">
    <property type="entry name" value="HTH OST-TYPE DOMAIN-CONTAINING PROTEIN"/>
    <property type="match status" value="1"/>
</dbReference>
<dbReference type="PROSITE" id="PS51644">
    <property type="entry name" value="HTH_OST"/>
    <property type="match status" value="1"/>
</dbReference>
<reference evidence="3 4" key="1">
    <citation type="submission" date="2020-10" db="EMBL/GenBank/DDBJ databases">
        <title>Complete genome sequence of Cupriavidus basilensis CCUG 49340T.</title>
        <authorList>
            <person name="Salva-Serra F."/>
            <person name="Donoso R.A."/>
            <person name="Cho K.H."/>
            <person name="Yoo J.A."/>
            <person name="Lee K."/>
            <person name="Yoon S.-H."/>
            <person name="Perez-Pantoja D."/>
            <person name="Moore E.R.B."/>
        </authorList>
    </citation>
    <scope>NUCLEOTIDE SEQUENCE [LARGE SCALE GENOMIC DNA]</scope>
    <source>
        <strain evidence="4">CCUG 49340</strain>
    </source>
</reference>
<dbReference type="CDD" id="cd10146">
    <property type="entry name" value="LabA_like_C"/>
    <property type="match status" value="1"/>
</dbReference>
<dbReference type="AlphaFoldDB" id="A0A643FMC3"/>
<evidence type="ECO:0000313" key="4">
    <source>
        <dbReference type="Proteomes" id="UP000397656"/>
    </source>
</evidence>
<sequence>MTISSRQGTATLAVLIDADNAAPAIVEGLLAEVAKYGVAAVKRIYGDWTKPNLAGWKERLLSHSIQPIQQFRYTVGKNATDSAMIIDAMDLLYTGRFDGFCIVSSDSDFTRLASRIREQGLTVYGFGERKTPKPFVTACDKFIFADVLRSDADADTDTEADGAAAPARKRNSGELRQDSRLVRLLQSASQAVSDEDGWATLGGMGNHIAKQAPEFDSRNYGYGKLSELVAATGLFEVETRNGNNNKTLWVRLKRRSKTGEAEPRQGDERQAENRQAENRQGENRQGENRQGENRQSENRQSENRQPESRQGENRQGENRQGENRQGENRQPESRQPESRQGENRQGENVQAESPQAENRENRDNRERRENRRNKRRGGDRQPFPQQQGSRPERAQQAALPLQPAPVPEFAASAPAPVSETAPSFVVDPMDVLERAEQAYNGAESEDEQDDADAGENGDSNGGRRRKPPKPEVTLSEIPWPIDSSIFVAPSSTVVAAVVEAAEVIEIVEVAPVVEAVEVVEVVEVAPVVEAAEVVEVAEPVEPVVEVKAKAKAPARAKKTAAPAKKAAAPAKKADAPAKKAEAPAKKTAVAAKKAAAPAKKAAAPAKKAAPAAKKAAAAAPAKRAPKKTAKAAE</sequence>
<dbReference type="Gene3D" id="3.30.420.610">
    <property type="entry name" value="LOTUS domain-like"/>
    <property type="match status" value="1"/>
</dbReference>
<accession>A0A643FMC3</accession>
<evidence type="ECO:0000259" key="2">
    <source>
        <dbReference type="PROSITE" id="PS51644"/>
    </source>
</evidence>
<feature type="compositionally biased region" description="Basic residues" evidence="1">
    <location>
        <begin position="623"/>
        <end position="633"/>
    </location>
</feature>
<dbReference type="Pfam" id="PF12872">
    <property type="entry name" value="OST-HTH"/>
    <property type="match status" value="1"/>
</dbReference>
<feature type="region of interest" description="Disordered" evidence="1">
    <location>
        <begin position="248"/>
        <end position="475"/>
    </location>
</feature>
<feature type="domain" description="HTH OST-type" evidence="2">
    <location>
        <begin position="177"/>
        <end position="254"/>
    </location>
</feature>